<dbReference type="AlphaFoldDB" id="A0A6H1ZCW3"/>
<sequence>MSFAIGNKELGKKKNIGDFILCKSCNKRHRIKYGDKILENGTKKPSKLLGFYTCQGKNYLASIAGKDIRR</sequence>
<dbReference type="EMBL" id="MT144590">
    <property type="protein sequence ID" value="QJH93699.1"/>
    <property type="molecule type" value="Genomic_DNA"/>
</dbReference>
<gene>
    <name evidence="1" type="ORF">TM448A00204_0044</name>
    <name evidence="2" type="ORF">TM448B00128_0074</name>
</gene>
<accession>A0A6H1ZCW3</accession>
<reference evidence="1" key="1">
    <citation type="submission" date="2020-03" db="EMBL/GenBank/DDBJ databases">
        <title>The deep terrestrial virosphere.</title>
        <authorList>
            <person name="Holmfeldt K."/>
            <person name="Nilsson E."/>
            <person name="Simone D."/>
            <person name="Lopez-Fernandez M."/>
            <person name="Wu X."/>
            <person name="de Brujin I."/>
            <person name="Lundin D."/>
            <person name="Andersson A."/>
            <person name="Bertilsson S."/>
            <person name="Dopson M."/>
        </authorList>
    </citation>
    <scope>NUCLEOTIDE SEQUENCE</scope>
    <source>
        <strain evidence="1">TM448A00204</strain>
        <strain evidence="2">TM448B00128</strain>
    </source>
</reference>
<organism evidence="1">
    <name type="scientific">viral metagenome</name>
    <dbReference type="NCBI Taxonomy" id="1070528"/>
    <lineage>
        <taxon>unclassified sequences</taxon>
        <taxon>metagenomes</taxon>
        <taxon>organismal metagenomes</taxon>
    </lineage>
</organism>
<evidence type="ECO:0000313" key="2">
    <source>
        <dbReference type="EMBL" id="QJH93699.1"/>
    </source>
</evidence>
<protein>
    <submittedName>
        <fullName evidence="1">Uncharacterized protein</fullName>
    </submittedName>
</protein>
<name>A0A6H1ZCW3_9ZZZZ</name>
<proteinExistence type="predicted"/>
<evidence type="ECO:0000313" key="1">
    <source>
        <dbReference type="EMBL" id="QJA45299.1"/>
    </source>
</evidence>
<dbReference type="EMBL" id="MT143988">
    <property type="protein sequence ID" value="QJA45299.1"/>
    <property type="molecule type" value="Genomic_DNA"/>
</dbReference>